<evidence type="ECO:0000313" key="2">
    <source>
        <dbReference type="EMBL" id="MDQ0910255.1"/>
    </source>
</evidence>
<name>A0AAW8FM95_9ACTN</name>
<dbReference type="InterPro" id="IPR029058">
    <property type="entry name" value="AB_hydrolase_fold"/>
</dbReference>
<accession>A0AAW8FM95</accession>
<protein>
    <submittedName>
        <fullName evidence="2">Pimeloyl-ACP methyl ester carboxylesterase</fullName>
    </submittedName>
</protein>
<dbReference type="Gene3D" id="3.40.50.1820">
    <property type="entry name" value="alpha/beta hydrolase"/>
    <property type="match status" value="1"/>
</dbReference>
<dbReference type="InterPro" id="IPR000073">
    <property type="entry name" value="AB_hydrolase_1"/>
</dbReference>
<dbReference type="Pfam" id="PF00561">
    <property type="entry name" value="Abhydrolase_1"/>
    <property type="match status" value="1"/>
</dbReference>
<sequence>MTRCTTRHITRLTVGDGTRIAYRDRPGPGPEPSVLLLHGLAGHLGEWADLAGRLESSGHRVVSYDARGHGESTRRPASVSRAAHVEDAVTLLRELDLAPAILVGQSLGGLTAMLLAADHPGLVHSLILVEAGPAGRSPELPGEIADWLDSWPLPFASLEEATAFLGHEAWARGLEERADGLRPRFDRDTLVRTITELAEDGYWTQWSRIRCPTLLVRGASGTMKPAEAAEMPARRPDTRTAVVPGAAHDVHLDQPELLHREIEKFLAEEPTRRSP</sequence>
<evidence type="ECO:0000259" key="1">
    <source>
        <dbReference type="Pfam" id="PF00561"/>
    </source>
</evidence>
<evidence type="ECO:0000313" key="3">
    <source>
        <dbReference type="Proteomes" id="UP001234216"/>
    </source>
</evidence>
<dbReference type="PRINTS" id="PR00111">
    <property type="entry name" value="ABHYDROLASE"/>
</dbReference>
<comment type="caution">
    <text evidence="2">The sequence shown here is derived from an EMBL/GenBank/DDBJ whole genome shotgun (WGS) entry which is preliminary data.</text>
</comment>
<dbReference type="EMBL" id="JAUSZV010000005">
    <property type="protein sequence ID" value="MDQ0910255.1"/>
    <property type="molecule type" value="Genomic_DNA"/>
</dbReference>
<dbReference type="RefSeq" id="WP_306980725.1">
    <property type="nucleotide sequence ID" value="NZ_JAUSZV010000005.1"/>
</dbReference>
<proteinExistence type="predicted"/>
<reference evidence="2" key="1">
    <citation type="submission" date="2023-07" db="EMBL/GenBank/DDBJ databases">
        <title>Comparative genomics of wheat-associated soil bacteria to identify genetic determinants of phenazine resistance.</title>
        <authorList>
            <person name="Mouncey N."/>
        </authorList>
    </citation>
    <scope>NUCLEOTIDE SEQUENCE</scope>
    <source>
        <strain evidence="2">V4I22</strain>
    </source>
</reference>
<dbReference type="GO" id="GO:0003824">
    <property type="term" value="F:catalytic activity"/>
    <property type="evidence" value="ECO:0007669"/>
    <property type="project" value="UniProtKB-ARBA"/>
</dbReference>
<dbReference type="AlphaFoldDB" id="A0AAW8FM95"/>
<gene>
    <name evidence="2" type="ORF">QFZ22_006240</name>
</gene>
<dbReference type="SUPFAM" id="SSF53474">
    <property type="entry name" value="alpha/beta-Hydrolases"/>
    <property type="match status" value="1"/>
</dbReference>
<feature type="domain" description="AB hydrolase-1" evidence="1">
    <location>
        <begin position="32"/>
        <end position="254"/>
    </location>
</feature>
<dbReference type="PANTHER" id="PTHR43194">
    <property type="entry name" value="HYDROLASE ALPHA/BETA FOLD FAMILY"/>
    <property type="match status" value="1"/>
</dbReference>
<dbReference type="InterPro" id="IPR050228">
    <property type="entry name" value="Carboxylesterase_BioH"/>
</dbReference>
<dbReference type="Proteomes" id="UP001234216">
    <property type="component" value="Unassembled WGS sequence"/>
</dbReference>
<dbReference type="PANTHER" id="PTHR43194:SF2">
    <property type="entry name" value="PEROXISOMAL MEMBRANE PROTEIN LPX1"/>
    <property type="match status" value="1"/>
</dbReference>
<organism evidence="2 3">
    <name type="scientific">Streptomyces canus</name>
    <dbReference type="NCBI Taxonomy" id="58343"/>
    <lineage>
        <taxon>Bacteria</taxon>
        <taxon>Bacillati</taxon>
        <taxon>Actinomycetota</taxon>
        <taxon>Actinomycetes</taxon>
        <taxon>Kitasatosporales</taxon>
        <taxon>Streptomycetaceae</taxon>
        <taxon>Streptomyces</taxon>
        <taxon>Streptomyces aurantiacus group</taxon>
    </lineage>
</organism>